<comment type="caution">
    <text evidence="1">The sequence shown here is derived from an EMBL/GenBank/DDBJ whole genome shotgun (WGS) entry which is preliminary data.</text>
</comment>
<keyword evidence="2" id="KW-1185">Reference proteome</keyword>
<protein>
    <submittedName>
        <fullName evidence="1">Expansin-like</fullName>
    </submittedName>
</protein>
<dbReference type="Proteomes" id="UP001164539">
    <property type="component" value="Chromosome 6"/>
</dbReference>
<reference evidence="1 2" key="1">
    <citation type="journal article" date="2023" name="Science">
        <title>Complex scaffold remodeling in plant triterpene biosynthesis.</title>
        <authorList>
            <person name="De La Pena R."/>
            <person name="Hodgson H."/>
            <person name="Liu J.C."/>
            <person name="Stephenson M.J."/>
            <person name="Martin A.C."/>
            <person name="Owen C."/>
            <person name="Harkess A."/>
            <person name="Leebens-Mack J."/>
            <person name="Jimenez L.E."/>
            <person name="Osbourn A."/>
            <person name="Sattely E.S."/>
        </authorList>
    </citation>
    <scope>NUCLEOTIDE SEQUENCE [LARGE SCALE GENOMIC DNA]</scope>
    <source>
        <strain evidence="2">cv. JPN11</strain>
        <tissue evidence="1">Leaf</tissue>
    </source>
</reference>
<organism evidence="1 2">
    <name type="scientific">Melia azedarach</name>
    <name type="common">Chinaberry tree</name>
    <dbReference type="NCBI Taxonomy" id="155640"/>
    <lineage>
        <taxon>Eukaryota</taxon>
        <taxon>Viridiplantae</taxon>
        <taxon>Streptophyta</taxon>
        <taxon>Embryophyta</taxon>
        <taxon>Tracheophyta</taxon>
        <taxon>Spermatophyta</taxon>
        <taxon>Magnoliopsida</taxon>
        <taxon>eudicotyledons</taxon>
        <taxon>Gunneridae</taxon>
        <taxon>Pentapetalae</taxon>
        <taxon>rosids</taxon>
        <taxon>malvids</taxon>
        <taxon>Sapindales</taxon>
        <taxon>Meliaceae</taxon>
        <taxon>Melia</taxon>
    </lineage>
</organism>
<evidence type="ECO:0000313" key="1">
    <source>
        <dbReference type="EMBL" id="KAJ4715883.1"/>
    </source>
</evidence>
<evidence type="ECO:0000313" key="2">
    <source>
        <dbReference type="Proteomes" id="UP001164539"/>
    </source>
</evidence>
<dbReference type="EMBL" id="CM051399">
    <property type="protein sequence ID" value="KAJ4715883.1"/>
    <property type="molecule type" value="Genomic_DNA"/>
</dbReference>
<gene>
    <name evidence="1" type="ORF">OWV82_010973</name>
</gene>
<proteinExistence type="predicted"/>
<accession>A0ACC1XY50</accession>
<sequence>MAIFLQCFLFFLLSYTTTALYYCAHCEHKGKASYFSEDSALSSGSCAYGSTALDFNNGYLAAAASSLYGDGAFCGGCYRMRCKNKKICKSEGTTVIVTDELINNKTDFVLSRKAYMAMAKKGMEKQLLKNIGALDVIYKRYPCEVFDNKNLTLRVQESSKWPNNLVVKVLYQGGQTEIRYIHLTAKDGASAAFYLQRNHSAVWEIHNNDIPKGPLAFYFEVLQGKGTENSLVIAENLLPAHWRPGMIYDTGVQIREFTSEGCGSVHQCPDPDW</sequence>
<name>A0ACC1XY50_MELAZ</name>